<feature type="domain" description="NHR" evidence="1">
    <location>
        <begin position="373"/>
        <end position="543"/>
    </location>
</feature>
<dbReference type="Gene3D" id="2.60.120.920">
    <property type="match status" value="4"/>
</dbReference>
<evidence type="ECO:0000313" key="3">
    <source>
        <dbReference type="Proteomes" id="UP001519460"/>
    </source>
</evidence>
<dbReference type="PROSITE" id="PS51065">
    <property type="entry name" value="NHR"/>
    <property type="match status" value="2"/>
</dbReference>
<name>A0ABD0KML1_9CAEN</name>
<dbReference type="InterPro" id="IPR006573">
    <property type="entry name" value="NHR_dom"/>
</dbReference>
<evidence type="ECO:0000259" key="1">
    <source>
        <dbReference type="PROSITE" id="PS51065"/>
    </source>
</evidence>
<dbReference type="FunFam" id="2.60.120.920:FF:000001">
    <property type="entry name" value="neuralized-like protein 4 isoform X1"/>
    <property type="match status" value="1"/>
</dbReference>
<evidence type="ECO:0000313" key="2">
    <source>
        <dbReference type="EMBL" id="KAK7488142.1"/>
    </source>
</evidence>
<dbReference type="Pfam" id="PF07177">
    <property type="entry name" value="Neuralized"/>
    <property type="match status" value="4"/>
</dbReference>
<dbReference type="InterPro" id="IPR037962">
    <property type="entry name" value="Neuralized"/>
</dbReference>
<proteinExistence type="predicted"/>
<keyword evidence="3" id="KW-1185">Reference proteome</keyword>
<sequence length="544" mass="60604">DTVNHSSTIVSGTSRKTDFVKKSVLWFDQQSQDSGGDEKYVHADGLATSSSLTAVSELTFHPYCGKNVKLSGDRVFAERDPESYGDGIVMTIRPLNDDEMFEISLDDHLRGWPPHIVFGVTTHNPTRIRLPIHLMDMPVYGNNVTVLLCCGNLRANGILMRTNYSSFDHLKLQKDDTIGVMRKSDGCLHFYINGEDQGRAAKDCPMSLRAVNGVTQVTRLWLFHHRCGSNAIVSENRDCVERDPNTYGSCIVMTNRPLKDDELLRFDWNHSYEVGSLTFCLSNHTQSQTAETGDTIGVMRGSDHCLRFYVNGEDQGAAASDCPDKVWGIVDLFLGTVIKISIVEHPYATRPDPVQKSMDLRTNWNETDPETKDLAFHRLCGQNVFVAHDGSNAGRNPETYGKGIVMTNRPLRDGELFEIRLQTHLRGWVPHIVFGVTTHNPNSVAFPNHAFDFGSDTDASMTALLSCKNVRVNGEIVTEDYGEFDHLGLQKDDTIGVMRSSDGCLRFFVRGEDQGVAVRDCPEKLYGVADLFLGTVTRIAVVNT</sequence>
<accession>A0ABD0KML1</accession>
<feature type="non-terminal residue" evidence="2">
    <location>
        <position position="1"/>
    </location>
</feature>
<reference evidence="2 3" key="1">
    <citation type="journal article" date="2023" name="Sci. Data">
        <title>Genome assembly of the Korean intertidal mud-creeper Batillaria attramentaria.</title>
        <authorList>
            <person name="Patra A.K."/>
            <person name="Ho P.T."/>
            <person name="Jun S."/>
            <person name="Lee S.J."/>
            <person name="Kim Y."/>
            <person name="Won Y.J."/>
        </authorList>
    </citation>
    <scope>NUCLEOTIDE SEQUENCE [LARGE SCALE GENOMIC DNA]</scope>
    <source>
        <strain evidence="2">Wonlab-2016</strain>
    </source>
</reference>
<comment type="caution">
    <text evidence="2">The sequence shown here is derived from an EMBL/GenBank/DDBJ whole genome shotgun (WGS) entry which is preliminary data.</text>
</comment>
<feature type="domain" description="NHR" evidence="1">
    <location>
        <begin position="57"/>
        <end position="235"/>
    </location>
</feature>
<organism evidence="2 3">
    <name type="scientific">Batillaria attramentaria</name>
    <dbReference type="NCBI Taxonomy" id="370345"/>
    <lineage>
        <taxon>Eukaryota</taxon>
        <taxon>Metazoa</taxon>
        <taxon>Spiralia</taxon>
        <taxon>Lophotrochozoa</taxon>
        <taxon>Mollusca</taxon>
        <taxon>Gastropoda</taxon>
        <taxon>Caenogastropoda</taxon>
        <taxon>Sorbeoconcha</taxon>
        <taxon>Cerithioidea</taxon>
        <taxon>Batillariidae</taxon>
        <taxon>Batillaria</taxon>
    </lineage>
</organism>
<dbReference type="PANTHER" id="PTHR12429">
    <property type="entry name" value="NEURALIZED"/>
    <property type="match status" value="1"/>
</dbReference>
<dbReference type="Proteomes" id="UP001519460">
    <property type="component" value="Unassembled WGS sequence"/>
</dbReference>
<dbReference type="CDD" id="cd12887">
    <property type="entry name" value="SPRY_NHR_like"/>
    <property type="match status" value="2"/>
</dbReference>
<dbReference type="InterPro" id="IPR043136">
    <property type="entry name" value="B30.2/SPRY_sf"/>
</dbReference>
<dbReference type="SMART" id="SM00588">
    <property type="entry name" value="NEUZ"/>
    <property type="match status" value="2"/>
</dbReference>
<protein>
    <recommendedName>
        <fullName evidence="1">NHR domain-containing protein</fullName>
    </recommendedName>
</protein>
<dbReference type="AlphaFoldDB" id="A0ABD0KML1"/>
<dbReference type="PANTHER" id="PTHR12429:SF8">
    <property type="entry name" value="NEURALIZED-LIKE PROTEIN 2"/>
    <property type="match status" value="1"/>
</dbReference>
<dbReference type="EMBL" id="JACVVK020000154">
    <property type="protein sequence ID" value="KAK7488142.1"/>
    <property type="molecule type" value="Genomic_DNA"/>
</dbReference>
<gene>
    <name evidence="2" type="ORF">BaRGS_00020584</name>
</gene>